<feature type="transmembrane region" description="Helical" evidence="6">
    <location>
        <begin position="139"/>
        <end position="157"/>
    </location>
</feature>
<dbReference type="EMBL" id="JAKIKS010000001">
    <property type="protein sequence ID" value="MCL1122997.1"/>
    <property type="molecule type" value="Genomic_DNA"/>
</dbReference>
<sequence length="195" mass="21672">MNQYCYFCFFYAITPGPSNITLMSSGVNFGFRRSCPQLFGIGVGFPALVLVTGFGFSGFFHTYPVVQTGIKYVGIGYLLYLAWCIAMSNTKIEGEKRVKPFSFIQSASLQWVNPKAWVAALTAIATFTSNTQEEIDMQILMIAAVFLLVTIPCALLWLYSGKFLQPLLSNKAYQNKFNYIMAGLLITAIIPMLSV</sequence>
<evidence type="ECO:0000256" key="2">
    <source>
        <dbReference type="ARBA" id="ARBA00022475"/>
    </source>
</evidence>
<reference evidence="7 8" key="1">
    <citation type="submission" date="2022-01" db="EMBL/GenBank/DDBJ databases">
        <title>Whole genome-based taxonomy of the Shewanellaceae.</title>
        <authorList>
            <person name="Martin-Rodriguez A.J."/>
        </authorList>
    </citation>
    <scope>NUCLEOTIDE SEQUENCE [LARGE SCALE GENOMIC DNA]</scope>
    <source>
        <strain evidence="7 8">DSM 17177</strain>
    </source>
</reference>
<comment type="caution">
    <text evidence="7">The sequence shown here is derived from an EMBL/GenBank/DDBJ whole genome shotgun (WGS) entry which is preliminary data.</text>
</comment>
<dbReference type="Proteomes" id="UP001203423">
    <property type="component" value="Unassembled WGS sequence"/>
</dbReference>
<evidence type="ECO:0000256" key="5">
    <source>
        <dbReference type="ARBA" id="ARBA00023136"/>
    </source>
</evidence>
<evidence type="ECO:0000256" key="6">
    <source>
        <dbReference type="SAM" id="Phobius"/>
    </source>
</evidence>
<accession>A0ABT0L6K1</accession>
<keyword evidence="3 6" id="KW-0812">Transmembrane</keyword>
<evidence type="ECO:0000256" key="1">
    <source>
        <dbReference type="ARBA" id="ARBA00004651"/>
    </source>
</evidence>
<dbReference type="InterPro" id="IPR001123">
    <property type="entry name" value="LeuE-type"/>
</dbReference>
<evidence type="ECO:0000313" key="8">
    <source>
        <dbReference type="Proteomes" id="UP001203423"/>
    </source>
</evidence>
<keyword evidence="2" id="KW-1003">Cell membrane</keyword>
<dbReference type="PANTHER" id="PTHR30086:SF20">
    <property type="entry name" value="ARGININE EXPORTER PROTEIN ARGO-RELATED"/>
    <property type="match status" value="1"/>
</dbReference>
<gene>
    <name evidence="7" type="ORF">L2764_00490</name>
</gene>
<evidence type="ECO:0000256" key="3">
    <source>
        <dbReference type="ARBA" id="ARBA00022692"/>
    </source>
</evidence>
<keyword evidence="5 6" id="KW-0472">Membrane</keyword>
<keyword evidence="4 6" id="KW-1133">Transmembrane helix</keyword>
<evidence type="ECO:0000313" key="7">
    <source>
        <dbReference type="EMBL" id="MCL1122997.1"/>
    </source>
</evidence>
<protein>
    <submittedName>
        <fullName evidence="7">LysE family translocator</fullName>
    </submittedName>
</protein>
<feature type="transmembrane region" description="Helical" evidence="6">
    <location>
        <begin position="177"/>
        <end position="194"/>
    </location>
</feature>
<name>A0ABT0L6K1_9GAMM</name>
<feature type="transmembrane region" description="Helical" evidence="6">
    <location>
        <begin position="38"/>
        <end position="60"/>
    </location>
</feature>
<organism evidence="7 8">
    <name type="scientific">Shewanella surugensis</name>
    <dbReference type="NCBI Taxonomy" id="212020"/>
    <lineage>
        <taxon>Bacteria</taxon>
        <taxon>Pseudomonadati</taxon>
        <taxon>Pseudomonadota</taxon>
        <taxon>Gammaproteobacteria</taxon>
        <taxon>Alteromonadales</taxon>
        <taxon>Shewanellaceae</taxon>
        <taxon>Shewanella</taxon>
    </lineage>
</organism>
<dbReference type="PANTHER" id="PTHR30086">
    <property type="entry name" value="ARGININE EXPORTER PROTEIN ARGO"/>
    <property type="match status" value="1"/>
</dbReference>
<comment type="subcellular location">
    <subcellularLocation>
        <location evidence="1">Cell membrane</location>
        <topology evidence="1">Multi-pass membrane protein</topology>
    </subcellularLocation>
</comment>
<evidence type="ECO:0000256" key="4">
    <source>
        <dbReference type="ARBA" id="ARBA00022989"/>
    </source>
</evidence>
<dbReference type="Pfam" id="PF01810">
    <property type="entry name" value="LysE"/>
    <property type="match status" value="1"/>
</dbReference>
<feature type="transmembrane region" description="Helical" evidence="6">
    <location>
        <begin position="72"/>
        <end position="90"/>
    </location>
</feature>
<keyword evidence="8" id="KW-1185">Reference proteome</keyword>
<proteinExistence type="predicted"/>